<name>A0AAX4HTX6_9BACT</name>
<proteinExistence type="predicted"/>
<reference evidence="3 4" key="1">
    <citation type="submission" date="2023-11" db="EMBL/GenBank/DDBJ databases">
        <title>Peredibacter starrii A3.12.</title>
        <authorList>
            <person name="Mitchell R.J."/>
        </authorList>
    </citation>
    <scope>NUCLEOTIDE SEQUENCE [LARGE SCALE GENOMIC DNA]</scope>
    <source>
        <strain evidence="3 4">A3.12</strain>
    </source>
</reference>
<keyword evidence="1" id="KW-0472">Membrane</keyword>
<protein>
    <submittedName>
        <fullName evidence="3">Uncharacterized protein</fullName>
    </submittedName>
</protein>
<keyword evidence="1" id="KW-1133">Transmembrane helix</keyword>
<dbReference type="KEGG" id="psti:SOO65_06570"/>
<keyword evidence="2" id="KW-0732">Signal</keyword>
<feature type="chain" id="PRO_5043466701" evidence="2">
    <location>
        <begin position="21"/>
        <end position="184"/>
    </location>
</feature>
<evidence type="ECO:0000313" key="3">
    <source>
        <dbReference type="EMBL" id="WPU66405.1"/>
    </source>
</evidence>
<dbReference type="AlphaFoldDB" id="A0AAX4HTX6"/>
<organism evidence="3 4">
    <name type="scientific">Peredibacter starrii</name>
    <dbReference type="NCBI Taxonomy" id="28202"/>
    <lineage>
        <taxon>Bacteria</taxon>
        <taxon>Pseudomonadati</taxon>
        <taxon>Bdellovibrionota</taxon>
        <taxon>Bacteriovoracia</taxon>
        <taxon>Bacteriovoracales</taxon>
        <taxon>Bacteriovoracaceae</taxon>
        <taxon>Peredibacter</taxon>
    </lineage>
</organism>
<evidence type="ECO:0000313" key="4">
    <source>
        <dbReference type="Proteomes" id="UP001324634"/>
    </source>
</evidence>
<evidence type="ECO:0000256" key="2">
    <source>
        <dbReference type="SAM" id="SignalP"/>
    </source>
</evidence>
<keyword evidence="1" id="KW-0812">Transmembrane</keyword>
<feature type="signal peptide" evidence="2">
    <location>
        <begin position="1"/>
        <end position="20"/>
    </location>
</feature>
<dbReference type="Proteomes" id="UP001324634">
    <property type="component" value="Chromosome"/>
</dbReference>
<dbReference type="RefSeq" id="WP_321398579.1">
    <property type="nucleotide sequence ID" value="NZ_CP139487.1"/>
</dbReference>
<sequence>MKRVFVLFLVLITFSVQANAATQSGLKAAFDELNYSLSVEWDQKDQAFFNVQSEKFSNEILKLQAAGLSNQELLDFTISQIKDEKWAREIQTTYSLVSINAMSAKEAQEHIRSVVEKTYNRGASWNGTAAFIGGAIFAIVVLAVVAVVYKDELTEKGEECYMAYKCHEVCEYGLCRNVCADECI</sequence>
<gene>
    <name evidence="3" type="ORF">SOO65_06570</name>
</gene>
<feature type="transmembrane region" description="Helical" evidence="1">
    <location>
        <begin position="129"/>
        <end position="149"/>
    </location>
</feature>
<keyword evidence="4" id="KW-1185">Reference proteome</keyword>
<dbReference type="EMBL" id="CP139487">
    <property type="protein sequence ID" value="WPU66405.1"/>
    <property type="molecule type" value="Genomic_DNA"/>
</dbReference>
<evidence type="ECO:0000256" key="1">
    <source>
        <dbReference type="SAM" id="Phobius"/>
    </source>
</evidence>
<accession>A0AAX4HTX6</accession>